<keyword evidence="3" id="KW-1185">Reference proteome</keyword>
<evidence type="ECO:0000313" key="2">
    <source>
        <dbReference type="EMBL" id="SHI92770.1"/>
    </source>
</evidence>
<keyword evidence="1" id="KW-0812">Transmembrane</keyword>
<proteinExistence type="predicted"/>
<keyword evidence="1" id="KW-1133">Transmembrane helix</keyword>
<feature type="transmembrane region" description="Helical" evidence="1">
    <location>
        <begin position="6"/>
        <end position="26"/>
    </location>
</feature>
<accession>A0A1M6F522</accession>
<dbReference type="STRING" id="1122184.SAMN02745176_01821"/>
<dbReference type="Proteomes" id="UP000184442">
    <property type="component" value="Unassembled WGS sequence"/>
</dbReference>
<dbReference type="EMBL" id="FQZS01000011">
    <property type="protein sequence ID" value="SHI92770.1"/>
    <property type="molecule type" value="Genomic_DNA"/>
</dbReference>
<keyword evidence="1" id="KW-0472">Membrane</keyword>
<evidence type="ECO:0000256" key="1">
    <source>
        <dbReference type="SAM" id="Phobius"/>
    </source>
</evidence>
<gene>
    <name evidence="2" type="ORF">SAMN02745176_01821</name>
</gene>
<dbReference type="Pfam" id="PF09581">
    <property type="entry name" value="Spore_III_AF"/>
    <property type="match status" value="1"/>
</dbReference>
<evidence type="ECO:0000313" key="3">
    <source>
        <dbReference type="Proteomes" id="UP000184442"/>
    </source>
</evidence>
<protein>
    <submittedName>
        <fullName evidence="2">Stage III sporulation protein AF</fullName>
    </submittedName>
</protein>
<dbReference type="InterPro" id="IPR014245">
    <property type="entry name" value="Spore_III_AF"/>
</dbReference>
<dbReference type="AlphaFoldDB" id="A0A1M6F522"/>
<reference evidence="2 3" key="1">
    <citation type="submission" date="2016-11" db="EMBL/GenBank/DDBJ databases">
        <authorList>
            <person name="Jaros S."/>
            <person name="Januszkiewicz K."/>
            <person name="Wedrychowicz H."/>
        </authorList>
    </citation>
    <scope>NUCLEOTIDE SEQUENCE [LARGE SCALE GENOMIC DNA]</scope>
    <source>
        <strain evidence="2 3">DSM 19022</strain>
    </source>
</reference>
<sequence>MMEFIRNWIINIVIVIIFLTITDIVLPEGSVKKYIKVIIGTFVLLTIIQPLINISDVSSNFQKSYLETSIILNGEKELIDKEVLSSYQSMKAIDIYESKLKDQIASAISYKTSINKNNINIVLDINKNQHSNEFGSINNVSITLNTHKEVNNIEKVKKVDIREKEKVIYVKEEEYNFNEKTLTDEIKNMLSEILGIKRDKVQVKLLFVKD</sequence>
<name>A0A1M6F522_9FIRM</name>
<organism evidence="2 3">
    <name type="scientific">Lutispora thermophila DSM 19022</name>
    <dbReference type="NCBI Taxonomy" id="1122184"/>
    <lineage>
        <taxon>Bacteria</taxon>
        <taxon>Bacillati</taxon>
        <taxon>Bacillota</taxon>
        <taxon>Clostridia</taxon>
        <taxon>Lutisporales</taxon>
        <taxon>Lutisporaceae</taxon>
        <taxon>Lutispora</taxon>
    </lineage>
</organism>
<dbReference type="RefSeq" id="WP_073025897.1">
    <property type="nucleotide sequence ID" value="NZ_FQZS01000011.1"/>
</dbReference>